<organism evidence="1 2">
    <name type="scientific">Copranaerobaculum intestinale</name>
    <dbReference type="NCBI Taxonomy" id="2692629"/>
    <lineage>
        <taxon>Bacteria</taxon>
        <taxon>Bacillati</taxon>
        <taxon>Bacillota</taxon>
        <taxon>Erysipelotrichia</taxon>
        <taxon>Erysipelotrichales</taxon>
        <taxon>Erysipelotrichaceae</taxon>
        <taxon>Copranaerobaculum</taxon>
    </lineage>
</organism>
<keyword evidence="2" id="KW-1185">Reference proteome</keyword>
<sequence>MKLMLIIINEEDKDEVMKALNEHQFQATMVSTTGEFLHYGNTTYLLGVEDEQIKEVESIIQDNTTIRCEMIEDMPDAKNLNDPGRATIFVVDVKQFHKIGG</sequence>
<dbReference type="PANTHER" id="PTHR38456">
    <property type="entry name" value="CYCLIC DI-AMP RECEPTOR A"/>
    <property type="match status" value="1"/>
</dbReference>
<dbReference type="AlphaFoldDB" id="A0A6N8U7V2"/>
<evidence type="ECO:0008006" key="3">
    <source>
        <dbReference type="Google" id="ProtNLM"/>
    </source>
</evidence>
<name>A0A6N8U7V2_9FIRM</name>
<dbReference type="PANTHER" id="PTHR38456:SF1">
    <property type="entry name" value="CYCLIC DI-AMP RECEPTOR A"/>
    <property type="match status" value="1"/>
</dbReference>
<reference evidence="1 2" key="2">
    <citation type="submission" date="2020-01" db="EMBL/GenBank/DDBJ databases">
        <title>Clostridiaceae sp. nov. isolated from the gut of human by culturomics.</title>
        <authorList>
            <person name="Chang Y."/>
        </authorList>
    </citation>
    <scope>NUCLEOTIDE SEQUENCE [LARGE SCALE GENOMIC DNA]</scope>
    <source>
        <strain evidence="1 2">DONG20-135</strain>
    </source>
</reference>
<dbReference type="InterPro" id="IPR010375">
    <property type="entry name" value="CdAMP_rec"/>
</dbReference>
<dbReference type="EMBL" id="WUUQ01000005">
    <property type="protein sequence ID" value="MXQ74266.1"/>
    <property type="molecule type" value="Genomic_DNA"/>
</dbReference>
<dbReference type="InterPro" id="IPR011322">
    <property type="entry name" value="N-reg_PII-like_a/b"/>
</dbReference>
<accession>A0A6N8U7V2</accession>
<dbReference type="Proteomes" id="UP000434036">
    <property type="component" value="Unassembled WGS sequence"/>
</dbReference>
<dbReference type="Pfam" id="PF06153">
    <property type="entry name" value="CdAMP_rec"/>
    <property type="match status" value="1"/>
</dbReference>
<reference evidence="1 2" key="1">
    <citation type="submission" date="2019-12" db="EMBL/GenBank/DDBJ databases">
        <authorList>
            <person name="Yang R."/>
        </authorList>
    </citation>
    <scope>NUCLEOTIDE SEQUENCE [LARGE SCALE GENOMIC DNA]</scope>
    <source>
        <strain evidence="1 2">DONG20-135</strain>
    </source>
</reference>
<dbReference type="InterPro" id="IPR015867">
    <property type="entry name" value="N-reg_PII/ATP_PRibTrfase_C"/>
</dbReference>
<evidence type="ECO:0000313" key="2">
    <source>
        <dbReference type="Proteomes" id="UP000434036"/>
    </source>
</evidence>
<dbReference type="Gene3D" id="3.30.70.120">
    <property type="match status" value="1"/>
</dbReference>
<gene>
    <name evidence="1" type="ORF">GSF08_10015</name>
</gene>
<proteinExistence type="predicted"/>
<dbReference type="SUPFAM" id="SSF54913">
    <property type="entry name" value="GlnB-like"/>
    <property type="match status" value="1"/>
</dbReference>
<comment type="caution">
    <text evidence="1">The sequence shown here is derived from an EMBL/GenBank/DDBJ whole genome shotgun (WGS) entry which is preliminary data.</text>
</comment>
<evidence type="ECO:0000313" key="1">
    <source>
        <dbReference type="EMBL" id="MXQ74266.1"/>
    </source>
</evidence>
<protein>
    <recommendedName>
        <fullName evidence="3">Transcriptional regulator</fullName>
    </recommendedName>
</protein>